<organism evidence="1 2">
    <name type="scientific">Paraburkholderia unamae</name>
    <dbReference type="NCBI Taxonomy" id="219649"/>
    <lineage>
        <taxon>Bacteria</taxon>
        <taxon>Pseudomonadati</taxon>
        <taxon>Pseudomonadota</taxon>
        <taxon>Betaproteobacteria</taxon>
        <taxon>Burkholderiales</taxon>
        <taxon>Burkholderiaceae</taxon>
        <taxon>Paraburkholderia</taxon>
    </lineage>
</organism>
<sequence>MPTDDPPRTPPPGVPSGVPHPGAPPRATPPPDAAPRVAPPPAEPAARPEAGSFLAECGRILRASVIAWWEFIVVAAGIVILHGVRHVMVHFGLLHEFPFDSLIDAIADAQWRVVAKMVFSGYFALLFAEGVALVIELGFFVYGLFLRLAR</sequence>
<reference evidence="1" key="1">
    <citation type="submission" date="2024-01" db="EMBL/GenBank/DDBJ databases">
        <title>The diversity of rhizobia nodulating Mimosa spp. in eleven states of Brazil covering several biomes is determined by host plant, location, and edaphic factors.</title>
        <authorList>
            <person name="Rouws L."/>
            <person name="Barauna A."/>
            <person name="Beukes C."/>
            <person name="De Faria S.M."/>
            <person name="Gross E."/>
            <person name="Dos Reis Junior F.B."/>
            <person name="Simon M."/>
            <person name="Maluk M."/>
            <person name="Odee D.W."/>
            <person name="Kenicer G."/>
            <person name="Young J.P.W."/>
            <person name="Reis V.M."/>
            <person name="Zilli J."/>
            <person name="James E.K."/>
        </authorList>
    </citation>
    <scope>NUCLEOTIDE SEQUENCE</scope>
    <source>
        <strain evidence="1">JPY452</strain>
    </source>
</reference>
<evidence type="ECO:0000313" key="1">
    <source>
        <dbReference type="EMBL" id="MEM5406035.1"/>
    </source>
</evidence>
<accession>A0ACC6RYP3</accession>
<comment type="caution">
    <text evidence="1">The sequence shown here is derived from an EMBL/GenBank/DDBJ whole genome shotgun (WGS) entry which is preliminary data.</text>
</comment>
<proteinExistence type="predicted"/>
<dbReference type="Proteomes" id="UP001392318">
    <property type="component" value="Unassembled WGS sequence"/>
</dbReference>
<protein>
    <submittedName>
        <fullName evidence="1">Uncharacterized protein</fullName>
    </submittedName>
</protein>
<evidence type="ECO:0000313" key="2">
    <source>
        <dbReference type="Proteomes" id="UP001392318"/>
    </source>
</evidence>
<name>A0ACC6RYP3_9BURK</name>
<keyword evidence="2" id="KW-1185">Reference proteome</keyword>
<dbReference type="EMBL" id="JAYMRU010000054">
    <property type="protein sequence ID" value="MEM5406035.1"/>
    <property type="molecule type" value="Genomic_DNA"/>
</dbReference>
<gene>
    <name evidence="1" type="ORF">VSR83_39600</name>
</gene>